<evidence type="ECO:0000256" key="7">
    <source>
        <dbReference type="SAM" id="MobiDB-lite"/>
    </source>
</evidence>
<feature type="region of interest" description="Disordered" evidence="7">
    <location>
        <begin position="83"/>
        <end position="106"/>
    </location>
</feature>
<dbReference type="GeneID" id="81392341"/>
<dbReference type="GO" id="GO:0003677">
    <property type="term" value="F:DNA binding"/>
    <property type="evidence" value="ECO:0007669"/>
    <property type="project" value="UniProtKB-KW"/>
</dbReference>
<dbReference type="InterPro" id="IPR050815">
    <property type="entry name" value="TF_fung"/>
</dbReference>
<dbReference type="PANTHER" id="PTHR47338">
    <property type="entry name" value="ZN(II)2CYS6 TRANSCRIPTION FACTOR (EUROFUNG)-RELATED"/>
    <property type="match status" value="1"/>
</dbReference>
<dbReference type="OrthoDB" id="3037908at2759"/>
<evidence type="ECO:0000256" key="3">
    <source>
        <dbReference type="ARBA" id="ARBA00023015"/>
    </source>
</evidence>
<evidence type="ECO:0000313" key="9">
    <source>
        <dbReference type="EMBL" id="KAJ5105244.1"/>
    </source>
</evidence>
<keyword evidence="10" id="KW-1185">Reference proteome</keyword>
<accession>A0A9W9FS18</accession>
<evidence type="ECO:0000259" key="8">
    <source>
        <dbReference type="PROSITE" id="PS50048"/>
    </source>
</evidence>
<dbReference type="Pfam" id="PF04082">
    <property type="entry name" value="Fungal_trans"/>
    <property type="match status" value="1"/>
</dbReference>
<dbReference type="InterPro" id="IPR007219">
    <property type="entry name" value="XnlR_reg_dom"/>
</dbReference>
<feature type="compositionally biased region" description="Low complexity" evidence="7">
    <location>
        <begin position="87"/>
        <end position="100"/>
    </location>
</feature>
<proteinExistence type="predicted"/>
<dbReference type="Pfam" id="PF00172">
    <property type="entry name" value="Zn_clus"/>
    <property type="match status" value="1"/>
</dbReference>
<dbReference type="Proteomes" id="UP001141434">
    <property type="component" value="Unassembled WGS sequence"/>
</dbReference>
<comment type="caution">
    <text evidence="9">The sequence shown here is derived from an EMBL/GenBank/DDBJ whole genome shotgun (WGS) entry which is preliminary data.</text>
</comment>
<dbReference type="CDD" id="cd12148">
    <property type="entry name" value="fungal_TF_MHR"/>
    <property type="match status" value="1"/>
</dbReference>
<sequence length="584" mass="66577">MALNTEADARAPAVSRRQRPGPACDECRRRKLRCDGQQPQCRVCQERGVVCEVTQRGVRGPKKGHLKALKNRVVHLEALLENRFPAQQQQPQQDIQDNTQSSNELMPSASSIDVADTAVVDTSEPWLPNATTSFPGAISPDFSSWFSATLPVSSINIPPDAFFQDELYQLYLDRVHQSIPILHQRRYLLWSKSSTKTAQQRCLQYAMWTVASLLSAQFRDITEPLYQQTRQMLEYLSVDGNEHNNISTQLAQAWVLVVTFESMRAYHRQAWMSAGRAFRLVQAMRYHEIDSPIDKRGFSSPQCGDLIEVEEKRRVFWMAYFLDHVISMRDDWPITPNEHAIYTRLPAPDAEFQSGQYELGLFLSEAMAEPTLNVRSSFNECLILATICGRSLLQSQRYHIAEAYGDMTLDWAEQRPWLDTLLTTRLQVMMQCYPSPAKAYDPLLLFVHILSQASMIYFYKTMAESAARRSINTVQGNSGVSCYKSRALEASATIIRLAMTLCELPFSKIHPLMPIPLFLCAEFLYANVHSGEIFQLRLQELLHIFRELKNVNNHQQSYLDLLPQLCIPKSNELFGHGVAGSDLN</sequence>
<dbReference type="CDD" id="cd00067">
    <property type="entry name" value="GAL4"/>
    <property type="match status" value="1"/>
</dbReference>
<evidence type="ECO:0000313" key="10">
    <source>
        <dbReference type="Proteomes" id="UP001141434"/>
    </source>
</evidence>
<gene>
    <name evidence="9" type="ORF">NUU61_002591</name>
</gene>
<dbReference type="GO" id="GO:0006351">
    <property type="term" value="P:DNA-templated transcription"/>
    <property type="evidence" value="ECO:0007669"/>
    <property type="project" value="InterPro"/>
</dbReference>
<evidence type="ECO:0000256" key="5">
    <source>
        <dbReference type="ARBA" id="ARBA00023163"/>
    </source>
</evidence>
<keyword evidence="4" id="KW-0238">DNA-binding</keyword>
<name>A0A9W9FS18_9EURO</name>
<dbReference type="Gene3D" id="4.10.240.10">
    <property type="entry name" value="Zn(2)-C6 fungal-type DNA-binding domain"/>
    <property type="match status" value="1"/>
</dbReference>
<dbReference type="GO" id="GO:0008270">
    <property type="term" value="F:zinc ion binding"/>
    <property type="evidence" value="ECO:0007669"/>
    <property type="project" value="InterPro"/>
</dbReference>
<reference evidence="9" key="1">
    <citation type="submission" date="2022-11" db="EMBL/GenBank/DDBJ databases">
        <authorList>
            <person name="Petersen C."/>
        </authorList>
    </citation>
    <scope>NUCLEOTIDE SEQUENCE</scope>
    <source>
        <strain evidence="9">IBT 34128</strain>
    </source>
</reference>
<dbReference type="GO" id="GO:0000981">
    <property type="term" value="F:DNA-binding transcription factor activity, RNA polymerase II-specific"/>
    <property type="evidence" value="ECO:0007669"/>
    <property type="project" value="InterPro"/>
</dbReference>
<keyword evidence="3" id="KW-0805">Transcription regulation</keyword>
<evidence type="ECO:0000256" key="1">
    <source>
        <dbReference type="ARBA" id="ARBA00004123"/>
    </source>
</evidence>
<dbReference type="AlphaFoldDB" id="A0A9W9FS18"/>
<evidence type="ECO:0000256" key="6">
    <source>
        <dbReference type="ARBA" id="ARBA00023242"/>
    </source>
</evidence>
<dbReference type="PROSITE" id="PS50048">
    <property type="entry name" value="ZN2_CY6_FUNGAL_2"/>
    <property type="match status" value="1"/>
</dbReference>
<organism evidence="9 10">
    <name type="scientific">Penicillium alfredii</name>
    <dbReference type="NCBI Taxonomy" id="1506179"/>
    <lineage>
        <taxon>Eukaryota</taxon>
        <taxon>Fungi</taxon>
        <taxon>Dikarya</taxon>
        <taxon>Ascomycota</taxon>
        <taxon>Pezizomycotina</taxon>
        <taxon>Eurotiomycetes</taxon>
        <taxon>Eurotiomycetidae</taxon>
        <taxon>Eurotiales</taxon>
        <taxon>Aspergillaceae</taxon>
        <taxon>Penicillium</taxon>
    </lineage>
</organism>
<dbReference type="SMART" id="SM00066">
    <property type="entry name" value="GAL4"/>
    <property type="match status" value="1"/>
</dbReference>
<evidence type="ECO:0000256" key="2">
    <source>
        <dbReference type="ARBA" id="ARBA00022723"/>
    </source>
</evidence>
<comment type="subcellular location">
    <subcellularLocation>
        <location evidence="1">Nucleus</location>
    </subcellularLocation>
</comment>
<dbReference type="SMART" id="SM00906">
    <property type="entry name" value="Fungal_trans"/>
    <property type="match status" value="1"/>
</dbReference>
<dbReference type="GO" id="GO:0005634">
    <property type="term" value="C:nucleus"/>
    <property type="evidence" value="ECO:0007669"/>
    <property type="project" value="UniProtKB-SubCell"/>
</dbReference>
<keyword evidence="6" id="KW-0539">Nucleus</keyword>
<keyword evidence="5" id="KW-0804">Transcription</keyword>
<dbReference type="InterPro" id="IPR036864">
    <property type="entry name" value="Zn2-C6_fun-type_DNA-bd_sf"/>
</dbReference>
<protein>
    <submittedName>
        <fullName evidence="9">Fungal-specific transcription factor domain-containing protein</fullName>
    </submittedName>
</protein>
<feature type="domain" description="Zn(2)-C6 fungal-type" evidence="8">
    <location>
        <begin position="23"/>
        <end position="53"/>
    </location>
</feature>
<dbReference type="EMBL" id="JAPMSZ010000004">
    <property type="protein sequence ID" value="KAJ5105244.1"/>
    <property type="molecule type" value="Genomic_DNA"/>
</dbReference>
<dbReference type="PROSITE" id="PS00463">
    <property type="entry name" value="ZN2_CY6_FUNGAL_1"/>
    <property type="match status" value="1"/>
</dbReference>
<dbReference type="PANTHER" id="PTHR47338:SF3">
    <property type="entry name" value="C6 FINGER DOMAIN TRANSCRIPTION FACTOR DBAA-RELATED"/>
    <property type="match status" value="1"/>
</dbReference>
<reference evidence="9" key="2">
    <citation type="journal article" date="2023" name="IMA Fungus">
        <title>Comparative genomic study of the Penicillium genus elucidates a diverse pangenome and 15 lateral gene transfer events.</title>
        <authorList>
            <person name="Petersen C."/>
            <person name="Sorensen T."/>
            <person name="Nielsen M.R."/>
            <person name="Sondergaard T.E."/>
            <person name="Sorensen J.L."/>
            <person name="Fitzpatrick D.A."/>
            <person name="Frisvad J.C."/>
            <person name="Nielsen K.L."/>
        </authorList>
    </citation>
    <scope>NUCLEOTIDE SEQUENCE</scope>
    <source>
        <strain evidence="9">IBT 34128</strain>
    </source>
</reference>
<feature type="region of interest" description="Disordered" evidence="7">
    <location>
        <begin position="1"/>
        <end position="23"/>
    </location>
</feature>
<dbReference type="SUPFAM" id="SSF57701">
    <property type="entry name" value="Zn2/Cys6 DNA-binding domain"/>
    <property type="match status" value="1"/>
</dbReference>
<dbReference type="InterPro" id="IPR001138">
    <property type="entry name" value="Zn2Cys6_DnaBD"/>
</dbReference>
<keyword evidence="2" id="KW-0479">Metal-binding</keyword>
<dbReference type="RefSeq" id="XP_056514240.1">
    <property type="nucleotide sequence ID" value="XM_056653173.1"/>
</dbReference>
<evidence type="ECO:0000256" key="4">
    <source>
        <dbReference type="ARBA" id="ARBA00023125"/>
    </source>
</evidence>